<gene>
    <name evidence="5" type="ORF">HMPREF1541_09439</name>
</gene>
<feature type="region of interest" description="Disordered" evidence="4">
    <location>
        <begin position="465"/>
        <end position="495"/>
    </location>
</feature>
<dbReference type="Pfam" id="PF06087">
    <property type="entry name" value="Tyr-DNA_phospho"/>
    <property type="match status" value="2"/>
</dbReference>
<name>W2SA84_CYPE1</name>
<dbReference type="VEuPathDB" id="FungiDB:HMPREF1541_09439"/>
<reference evidence="5 6" key="1">
    <citation type="submission" date="2013-03" db="EMBL/GenBank/DDBJ databases">
        <title>The Genome Sequence of Phialophora europaea CBS 101466.</title>
        <authorList>
            <consortium name="The Broad Institute Genomics Platform"/>
            <person name="Cuomo C."/>
            <person name="de Hoog S."/>
            <person name="Gorbushina A."/>
            <person name="Walker B."/>
            <person name="Young S.K."/>
            <person name="Zeng Q."/>
            <person name="Gargeya S."/>
            <person name="Fitzgerald M."/>
            <person name="Haas B."/>
            <person name="Abouelleil A."/>
            <person name="Allen A.W."/>
            <person name="Alvarado L."/>
            <person name="Arachchi H.M."/>
            <person name="Berlin A.M."/>
            <person name="Chapman S.B."/>
            <person name="Gainer-Dewar J."/>
            <person name="Goldberg J."/>
            <person name="Griggs A."/>
            <person name="Gujja S."/>
            <person name="Hansen M."/>
            <person name="Howarth C."/>
            <person name="Imamovic A."/>
            <person name="Ireland A."/>
            <person name="Larimer J."/>
            <person name="McCowan C."/>
            <person name="Murphy C."/>
            <person name="Pearson M."/>
            <person name="Poon T.W."/>
            <person name="Priest M."/>
            <person name="Roberts A."/>
            <person name="Saif S."/>
            <person name="Shea T."/>
            <person name="Sisk P."/>
            <person name="Sykes S."/>
            <person name="Wortman J."/>
            <person name="Nusbaum C."/>
            <person name="Birren B."/>
        </authorList>
    </citation>
    <scope>NUCLEOTIDE SEQUENCE [LARGE SCALE GENOMIC DNA]</scope>
    <source>
        <strain evidence="5 6">CBS 101466</strain>
    </source>
</reference>
<feature type="site" description="Interaction with DNA" evidence="3">
    <location>
        <position position="760"/>
    </location>
</feature>
<evidence type="ECO:0000256" key="2">
    <source>
        <dbReference type="PIRSR" id="PIRSR610347-2"/>
    </source>
</evidence>
<dbReference type="GO" id="GO:0017005">
    <property type="term" value="F:3'-tyrosyl-DNA phosphodiesterase activity"/>
    <property type="evidence" value="ECO:0007669"/>
    <property type="project" value="TreeGrafter"/>
</dbReference>
<organism evidence="5 6">
    <name type="scientific">Cyphellophora europaea (strain CBS 101466)</name>
    <name type="common">Phialophora europaea</name>
    <dbReference type="NCBI Taxonomy" id="1220924"/>
    <lineage>
        <taxon>Eukaryota</taxon>
        <taxon>Fungi</taxon>
        <taxon>Dikarya</taxon>
        <taxon>Ascomycota</taxon>
        <taxon>Pezizomycotina</taxon>
        <taxon>Eurotiomycetes</taxon>
        <taxon>Chaetothyriomycetidae</taxon>
        <taxon>Chaetothyriales</taxon>
        <taxon>Cyphellophoraceae</taxon>
        <taxon>Cyphellophora</taxon>
    </lineage>
</organism>
<dbReference type="GeneID" id="19976778"/>
<evidence type="ECO:0008006" key="7">
    <source>
        <dbReference type="Google" id="ProtNLM"/>
    </source>
</evidence>
<dbReference type="STRING" id="1220924.W2SA84"/>
<feature type="active site" description="Proton donor/acceptor" evidence="1">
    <location>
        <position position="715"/>
    </location>
</feature>
<sequence>MDPSDAISLSSDSEPETETDPSLSSAFLSTKASNLARASINNYGQPVVSGPGPNRPLTLPVQLRQEVDLTQGQAHIDRRVEMARQQDPDEDEDEELKRAIALSLESHQEEILRDAEGAHHEDVKSDNEHQRAPVAGAHEAVPPEATAPKTSTKAEGPLGFLGLDRKAMEAERLARLKRKRDAEADPFPTTNVPSTAFNTQTAAEPHPTTGLGSKRPKAADKRGTDLTTGMRSISPPIINRRERSSGSSPVKPAQPAKSAKTMAETTGSTTSPSQPQYYPHGKIFKTHSPAHATTTTITTTTSSSSSPSTPSNTITFPALLGDPSSITSALLSSFTIDFDWLLPHFSTATTNFVFVLHTHSGPHRAELRAGFEGIPNVRLVFPAARGGMLGHGTMHSKLMVLFYKGVAAAAAEEKDNDDDDDDGRWAHGRCRVVVPTGNLVPHDWGVGSVMENLVFVIDLPMLAPAPGGGGGDHDDDDAQGKDAQPPTQARKKQQTPFERGLFAFLTAQDVPVKVLWKLASVDFTKTEGLAFVSSVAGFHVDASGTTTSSTGSTSTDVDERDGTGLWGLSAAVRELGLQCPASGGAATATPEEQVQVQVQVDYATSSLGALTPEYVSRLYSAIRGVEMGKKENLKLKKVVRMPWSSSSKEADQQQQQPWRNNLRIYFPSSDTVQASRGGPDGAGTICFQEKWWDKADFPREVVRDAVSVREGLLGHSKFILVRYADQGGNDYLRISDGAAVGVNATQGAMGWVYVGSANCSESAWYVLSVFFLASPSPSDCVFRYGRISMSIKRCFLTLRGMWKSSPTLSGPRRPSVKQLGSLFLGKVFFVATQEECSLPTLSSGSSELTDYTRGRAGPPVRSDNSTRSSAKLTMRNWECGVIIRVPASKASAAKDRRQGRKHFDQVGSDDVFAEFQDIVPITIRMPGESMVATRRLPWFTSGFGNE</sequence>
<dbReference type="InterPro" id="IPR010347">
    <property type="entry name" value="Tdp1"/>
</dbReference>
<feature type="active site" description="Nucleophile" evidence="1">
    <location>
        <position position="395"/>
    </location>
</feature>
<dbReference type="GO" id="GO:0005634">
    <property type="term" value="C:nucleus"/>
    <property type="evidence" value="ECO:0007669"/>
    <property type="project" value="InterPro"/>
</dbReference>
<feature type="compositionally biased region" description="Low complexity" evidence="4">
    <location>
        <begin position="265"/>
        <end position="276"/>
    </location>
</feature>
<dbReference type="PROSITE" id="PS50330">
    <property type="entry name" value="UIM"/>
    <property type="match status" value="1"/>
</dbReference>
<protein>
    <recommendedName>
        <fullName evidence="7">PLD phosphodiesterase domain-containing protein</fullName>
    </recommendedName>
</protein>
<evidence type="ECO:0000313" key="6">
    <source>
        <dbReference type="Proteomes" id="UP000030752"/>
    </source>
</evidence>
<feature type="binding site" evidence="2">
    <location>
        <position position="397"/>
    </location>
    <ligand>
        <name>substrate</name>
    </ligand>
</feature>
<dbReference type="eggNOG" id="KOG2031">
    <property type="taxonomic scope" value="Eukaryota"/>
</dbReference>
<feature type="region of interest" description="Disordered" evidence="4">
    <location>
        <begin position="1"/>
        <end position="26"/>
    </location>
</feature>
<proteinExistence type="predicted"/>
<feature type="compositionally biased region" description="Basic and acidic residues" evidence="4">
    <location>
        <begin position="114"/>
        <end position="131"/>
    </location>
</feature>
<dbReference type="GO" id="GO:0003690">
    <property type="term" value="F:double-stranded DNA binding"/>
    <property type="evidence" value="ECO:0007669"/>
    <property type="project" value="TreeGrafter"/>
</dbReference>
<dbReference type="OrthoDB" id="47785at2759"/>
<feature type="region of interest" description="Disordered" evidence="4">
    <location>
        <begin position="842"/>
        <end position="867"/>
    </location>
</feature>
<dbReference type="SUPFAM" id="SSF56024">
    <property type="entry name" value="Phospholipase D/nuclease"/>
    <property type="match status" value="2"/>
</dbReference>
<evidence type="ECO:0000313" key="5">
    <source>
        <dbReference type="EMBL" id="ETN45607.1"/>
    </source>
</evidence>
<dbReference type="Proteomes" id="UP000030752">
    <property type="component" value="Unassembled WGS sequence"/>
</dbReference>
<dbReference type="PANTHER" id="PTHR12415:SF4">
    <property type="entry name" value="TYROSYL-DNA PHOSPHODIESTERASE DOMAIN-CONTAINING PROTEIN"/>
    <property type="match status" value="1"/>
</dbReference>
<dbReference type="HOGENOM" id="CLU_310796_0_0_1"/>
<accession>W2SA84</accession>
<dbReference type="GO" id="GO:0006281">
    <property type="term" value="P:DNA repair"/>
    <property type="evidence" value="ECO:0007669"/>
    <property type="project" value="InterPro"/>
</dbReference>
<dbReference type="CDD" id="cd09122">
    <property type="entry name" value="PLDc_Tdp1_1"/>
    <property type="match status" value="1"/>
</dbReference>
<feature type="region of interest" description="Disordered" evidence="4">
    <location>
        <begin position="177"/>
        <end position="289"/>
    </location>
</feature>
<feature type="region of interest" description="Disordered" evidence="4">
    <location>
        <begin position="114"/>
        <end position="163"/>
    </location>
</feature>
<dbReference type="PANTHER" id="PTHR12415">
    <property type="entry name" value="TYROSYL-DNA PHOSPHODIESTERASE 1"/>
    <property type="match status" value="1"/>
</dbReference>
<dbReference type="EMBL" id="KB822712">
    <property type="protein sequence ID" value="ETN45607.1"/>
    <property type="molecule type" value="Genomic_DNA"/>
</dbReference>
<dbReference type="GO" id="GO:0003697">
    <property type="term" value="F:single-stranded DNA binding"/>
    <property type="evidence" value="ECO:0007669"/>
    <property type="project" value="TreeGrafter"/>
</dbReference>
<evidence type="ECO:0000256" key="1">
    <source>
        <dbReference type="PIRSR" id="PIRSR610347-1"/>
    </source>
</evidence>
<dbReference type="InterPro" id="IPR003903">
    <property type="entry name" value="UIM_dom"/>
</dbReference>
<dbReference type="InParanoid" id="W2SA84"/>
<evidence type="ECO:0000256" key="4">
    <source>
        <dbReference type="SAM" id="MobiDB-lite"/>
    </source>
</evidence>
<feature type="region of interest" description="Disordered" evidence="4">
    <location>
        <begin position="72"/>
        <end position="98"/>
    </location>
</feature>
<evidence type="ECO:0000256" key="3">
    <source>
        <dbReference type="PIRSR" id="PIRSR610347-3"/>
    </source>
</evidence>
<feature type="binding site" evidence="2">
    <location>
        <position position="717"/>
    </location>
    <ligand>
        <name>substrate</name>
    </ligand>
</feature>
<dbReference type="Gene3D" id="3.30.870.10">
    <property type="entry name" value="Endonuclease Chain A"/>
    <property type="match status" value="2"/>
</dbReference>
<dbReference type="AlphaFoldDB" id="W2SA84"/>
<dbReference type="RefSeq" id="XP_008712335.1">
    <property type="nucleotide sequence ID" value="XM_008714113.1"/>
</dbReference>
<dbReference type="Pfam" id="PF02809">
    <property type="entry name" value="UIM"/>
    <property type="match status" value="1"/>
</dbReference>
<feature type="compositionally biased region" description="Basic and acidic residues" evidence="4">
    <location>
        <begin position="75"/>
        <end position="87"/>
    </location>
</feature>
<feature type="compositionally biased region" description="Polar residues" evidence="4">
    <location>
        <begin position="188"/>
        <end position="202"/>
    </location>
</feature>
<keyword evidence="6" id="KW-1185">Reference proteome</keyword>